<comment type="caution">
    <text evidence="1">The sequence shown here is derived from an EMBL/GenBank/DDBJ whole genome shotgun (WGS) entry which is preliminary data.</text>
</comment>
<evidence type="ECO:0000313" key="2">
    <source>
        <dbReference type="Proteomes" id="UP000319716"/>
    </source>
</evidence>
<name>A0A4Y1ZJ64_9BACL</name>
<dbReference type="Proteomes" id="UP000319716">
    <property type="component" value="Unassembled WGS sequence"/>
</dbReference>
<evidence type="ECO:0000313" key="1">
    <source>
        <dbReference type="EMBL" id="GAY78973.1"/>
    </source>
</evidence>
<protein>
    <submittedName>
        <fullName evidence="1">Uncharacterized protein</fullName>
    </submittedName>
</protein>
<dbReference type="AlphaFoldDB" id="A0A4Y1ZJ64"/>
<proteinExistence type="predicted"/>
<organism evidence="1 2">
    <name type="scientific">Sporolactobacillus inulinus</name>
    <dbReference type="NCBI Taxonomy" id="2078"/>
    <lineage>
        <taxon>Bacteria</taxon>
        <taxon>Bacillati</taxon>
        <taxon>Bacillota</taxon>
        <taxon>Bacilli</taxon>
        <taxon>Bacillales</taxon>
        <taxon>Sporolactobacillaceae</taxon>
        <taxon>Sporolactobacillus</taxon>
    </lineage>
</organism>
<sequence length="60" mass="6908">MNYSSEQLEEIKRMNSTRAMDLIDGGHPEVVHRDNWVPWTATLRPEKKKGARANGLSKEK</sequence>
<accession>A0A4Y1ZJ64</accession>
<reference evidence="1 2" key="1">
    <citation type="submission" date="2017-11" db="EMBL/GenBank/DDBJ databases">
        <title>Draft Genome Sequence of Sporolactobacillus inulinus NBRC 111894 Isolated from Koso, a Japanese Sugar-Vegetable Fermented Beverage.</title>
        <authorList>
            <person name="Chiou T.Y."/>
            <person name="Oshima K."/>
            <person name="Suda W."/>
            <person name="Hattori M."/>
            <person name="Takahashi T."/>
        </authorList>
    </citation>
    <scope>NUCLEOTIDE SEQUENCE [LARGE SCALE GENOMIC DNA]</scope>
    <source>
        <strain evidence="1 2">NBRC111894</strain>
    </source>
</reference>
<gene>
    <name evidence="1" type="ORF">NBRC111894_4527</name>
</gene>
<dbReference type="EMBL" id="BEXB01000074">
    <property type="protein sequence ID" value="GAY78973.1"/>
    <property type="molecule type" value="Genomic_DNA"/>
</dbReference>